<name>A0AAJ1TXS8_9HYPH</name>
<dbReference type="Proteomes" id="UP001223420">
    <property type="component" value="Unassembled WGS sequence"/>
</dbReference>
<accession>A0AAJ1TXS8</accession>
<dbReference type="AlphaFoldDB" id="A0AAJ1TXS8"/>
<dbReference type="RefSeq" id="WP_230367273.1">
    <property type="nucleotide sequence ID" value="NZ_JAJALK010000010.1"/>
</dbReference>
<comment type="caution">
    <text evidence="1">The sequence shown here is derived from an EMBL/GenBank/DDBJ whole genome shotgun (WGS) entry which is preliminary data.</text>
</comment>
<organism evidence="1 2">
    <name type="scientific">Methylobacterium brachiatum</name>
    <dbReference type="NCBI Taxonomy" id="269660"/>
    <lineage>
        <taxon>Bacteria</taxon>
        <taxon>Pseudomonadati</taxon>
        <taxon>Pseudomonadota</taxon>
        <taxon>Alphaproteobacteria</taxon>
        <taxon>Hyphomicrobiales</taxon>
        <taxon>Methylobacteriaceae</taxon>
        <taxon>Methylobacterium</taxon>
    </lineage>
</organism>
<sequence>MSLSSTAILSPASRSLAWLVGPEALLSTTALSTGQLASLGPIASIIEGTVDVGSPDASRSVLPDTVSATANQVVLDTHAQLEGLGHAVAPLNGPLHGLTNLGETVGLGHIGEAGNLITDLTGAVADPAGAGAIPSLLSDAGAVTVAAGTLLESVTAVPASGNGLVGAGGILSPATGILNQAVLDLHTMLEDAGHQVSVLNAPVHAVTALGETIGLGYLGQSGNLLTDTLALPGSLLTGGGLASASPVLSDLGHVLGSADTLVGSVTGAASAGGLLSSDGLLAPVTNLANTAILDLHATLENLGHGVPLLNDALHGLTNLGETIGLGYLGQGGNLLTDTLALPGELLGGQGLGALSPILNDVGAVTHAAGGLLGGVTGLLGGLGGDAGAPGGSLLAPVTSTVDGLLGGHGATPLDGLLGSLTGGQAGGTSALLGANAPLQPVAGLANGAIDGIHGVLEQVGHDVPVLNEPLHAVINLGTTVGLGELGESSNLVTDVVNLPAAVLSGNAAPAIGQVVGDVGQVADAAGGVLGSVTGALSGAATGGTPLDGVLGTVTSALGGSGSGGGGDPVGGLLGGLTGGGSGDAGTHPLIDVAAGPTTAAPLANAAVLTPAADPSHTVQASAIAVGADQPSLATASLLTGDSILLPQGGGGGADSLVGQILSPAAAAPAGGGEAGGSHGASLDLGIVTIDLGSHADIHHTDPTPHTATGGLHLLGL</sequence>
<evidence type="ECO:0008006" key="3">
    <source>
        <dbReference type="Google" id="ProtNLM"/>
    </source>
</evidence>
<dbReference type="EMBL" id="JAUSWL010000009">
    <property type="protein sequence ID" value="MDQ0545663.1"/>
    <property type="molecule type" value="Genomic_DNA"/>
</dbReference>
<evidence type="ECO:0000313" key="1">
    <source>
        <dbReference type="EMBL" id="MDQ0545663.1"/>
    </source>
</evidence>
<evidence type="ECO:0000313" key="2">
    <source>
        <dbReference type="Proteomes" id="UP001223420"/>
    </source>
</evidence>
<proteinExistence type="predicted"/>
<protein>
    <recommendedName>
        <fullName evidence="3">Collagen, middle region</fullName>
    </recommendedName>
</protein>
<reference evidence="1" key="1">
    <citation type="submission" date="2023-07" db="EMBL/GenBank/DDBJ databases">
        <title>Genomic Encyclopedia of Type Strains, Phase IV (KMG-IV): sequencing the most valuable type-strain genomes for metagenomic binning, comparative biology and taxonomic classification.</title>
        <authorList>
            <person name="Goeker M."/>
        </authorList>
    </citation>
    <scope>NUCLEOTIDE SEQUENCE</scope>
    <source>
        <strain evidence="1">DSM 19569</strain>
    </source>
</reference>
<gene>
    <name evidence="1" type="ORF">QO001_004607</name>
</gene>